<sequence>MRPVLAAAVLTAVLLLLQGSSPAQATRSPWNGDAESELDYQTEGEFFPAEEEEPTFRRHRHGKKRADDGNDEEDEEEHLAVGGVEDIGTEPQAHKHHHHKDKARPASAESREMAWGDGGEEAAWNGDASTTTDYEEEWAGRKKGRHAGRKGKKGGKKGRKKGKGHRNNKKNQIPVPPGGEPEIVTFDDIMGPAEDAESRPSVLPPVVSKAPPGGDAVATKLPDVRPTETLGQDVKKGRGGRGRGKGRDPPRLNGAQDVPTSDLEDFLGMRLPHNTTDVSCELHDDCFEGECCNANKGKCVAYKQEQGQRCKDSCMCRKGLRCFVRKAKKMVKTGKIRGQCMNPDDPDLPKGGAFLPDI</sequence>
<dbReference type="AlphaFoldDB" id="A0A6P5A7S1"/>
<evidence type="ECO:0000256" key="5">
    <source>
        <dbReference type="SAM" id="MobiDB-lite"/>
    </source>
</evidence>
<feature type="compositionally biased region" description="Basic residues" evidence="5">
    <location>
        <begin position="141"/>
        <end position="169"/>
    </location>
</feature>
<feature type="chain" id="PRO_5028177490" evidence="6">
    <location>
        <begin position="26"/>
        <end position="358"/>
    </location>
</feature>
<evidence type="ECO:0000256" key="1">
    <source>
        <dbReference type="ARBA" id="ARBA00022473"/>
    </source>
</evidence>
<keyword evidence="4" id="KW-0325">Glycoprotein</keyword>
<dbReference type="PANTHER" id="PTHR28610:SF1">
    <property type="entry name" value="DRAXIN"/>
    <property type="match status" value="1"/>
</dbReference>
<evidence type="ECO:0000256" key="4">
    <source>
        <dbReference type="ARBA" id="ARBA00023180"/>
    </source>
</evidence>
<gene>
    <name evidence="8" type="primary">LOC109480058</name>
</gene>
<dbReference type="Proteomes" id="UP000515135">
    <property type="component" value="Unplaced"/>
</dbReference>
<name>A0A6P5A7S1_BRABE</name>
<dbReference type="Pfam" id="PF15550">
    <property type="entry name" value="Draxin"/>
    <property type="match status" value="1"/>
</dbReference>
<dbReference type="GO" id="GO:0005576">
    <property type="term" value="C:extracellular region"/>
    <property type="evidence" value="ECO:0007669"/>
    <property type="project" value="InterPro"/>
</dbReference>
<keyword evidence="2" id="KW-0964">Secreted</keyword>
<evidence type="ECO:0000313" key="8">
    <source>
        <dbReference type="RefSeq" id="XP_019637766.1"/>
    </source>
</evidence>
<keyword evidence="1" id="KW-0217">Developmental protein</keyword>
<organism evidence="7 8">
    <name type="scientific">Branchiostoma belcheri</name>
    <name type="common">Amphioxus</name>
    <dbReference type="NCBI Taxonomy" id="7741"/>
    <lineage>
        <taxon>Eukaryota</taxon>
        <taxon>Metazoa</taxon>
        <taxon>Chordata</taxon>
        <taxon>Cephalochordata</taxon>
        <taxon>Leptocardii</taxon>
        <taxon>Amphioxiformes</taxon>
        <taxon>Branchiostomatidae</taxon>
        <taxon>Branchiostoma</taxon>
    </lineage>
</organism>
<accession>A0A6P5A7S1</accession>
<dbReference type="KEGG" id="bbel:109480058"/>
<dbReference type="OrthoDB" id="10045787at2759"/>
<proteinExistence type="predicted"/>
<feature type="signal peptide" evidence="6">
    <location>
        <begin position="1"/>
        <end position="25"/>
    </location>
</feature>
<keyword evidence="7" id="KW-1185">Reference proteome</keyword>
<reference evidence="8" key="1">
    <citation type="submission" date="2025-08" db="UniProtKB">
        <authorList>
            <consortium name="RefSeq"/>
        </authorList>
    </citation>
    <scope>IDENTIFICATION</scope>
    <source>
        <tissue evidence="8">Gonad</tissue>
    </source>
</reference>
<keyword evidence="3 6" id="KW-0732">Signal</keyword>
<dbReference type="RefSeq" id="XP_019637766.1">
    <property type="nucleotide sequence ID" value="XM_019782207.1"/>
</dbReference>
<dbReference type="GO" id="GO:0007411">
    <property type="term" value="P:axon guidance"/>
    <property type="evidence" value="ECO:0007669"/>
    <property type="project" value="InterPro"/>
</dbReference>
<dbReference type="InterPro" id="IPR029094">
    <property type="entry name" value="Draxin"/>
</dbReference>
<evidence type="ECO:0000256" key="6">
    <source>
        <dbReference type="SAM" id="SignalP"/>
    </source>
</evidence>
<evidence type="ECO:0000256" key="3">
    <source>
        <dbReference type="ARBA" id="ARBA00022729"/>
    </source>
</evidence>
<dbReference type="PANTHER" id="PTHR28610">
    <property type="entry name" value="DRAXIN"/>
    <property type="match status" value="1"/>
</dbReference>
<evidence type="ECO:0000313" key="7">
    <source>
        <dbReference type="Proteomes" id="UP000515135"/>
    </source>
</evidence>
<feature type="region of interest" description="Disordered" evidence="5">
    <location>
        <begin position="47"/>
        <end position="259"/>
    </location>
</feature>
<dbReference type="GO" id="GO:0016055">
    <property type="term" value="P:Wnt signaling pathway"/>
    <property type="evidence" value="ECO:0007669"/>
    <property type="project" value="InterPro"/>
</dbReference>
<protein>
    <submittedName>
        <fullName evidence="8">Draxin-B-like</fullName>
    </submittedName>
</protein>
<evidence type="ECO:0000256" key="2">
    <source>
        <dbReference type="ARBA" id="ARBA00022525"/>
    </source>
</evidence>
<dbReference type="GeneID" id="109480058"/>